<dbReference type="EMBL" id="JAWWNJ010000046">
    <property type="protein sequence ID" value="KAK7018531.1"/>
    <property type="molecule type" value="Genomic_DNA"/>
</dbReference>
<evidence type="ECO:0000259" key="2">
    <source>
        <dbReference type="Pfam" id="PF18803"/>
    </source>
</evidence>
<dbReference type="PANTHER" id="PTHR33096">
    <property type="entry name" value="CXC2 DOMAIN-CONTAINING PROTEIN"/>
    <property type="match status" value="1"/>
</dbReference>
<protein>
    <submittedName>
        <fullName evidence="3">CxC2 domain-containing protein</fullName>
    </submittedName>
</protein>
<feature type="compositionally biased region" description="Basic and acidic residues" evidence="1">
    <location>
        <begin position="1053"/>
        <end position="1084"/>
    </location>
</feature>
<organism evidence="3 4">
    <name type="scientific">Favolaschia claudopus</name>
    <dbReference type="NCBI Taxonomy" id="2862362"/>
    <lineage>
        <taxon>Eukaryota</taxon>
        <taxon>Fungi</taxon>
        <taxon>Dikarya</taxon>
        <taxon>Basidiomycota</taxon>
        <taxon>Agaricomycotina</taxon>
        <taxon>Agaricomycetes</taxon>
        <taxon>Agaricomycetidae</taxon>
        <taxon>Agaricales</taxon>
        <taxon>Marasmiineae</taxon>
        <taxon>Mycenaceae</taxon>
        <taxon>Favolaschia</taxon>
    </lineage>
</organism>
<dbReference type="AlphaFoldDB" id="A0AAW0B0Y4"/>
<evidence type="ECO:0000256" key="1">
    <source>
        <dbReference type="SAM" id="MobiDB-lite"/>
    </source>
</evidence>
<dbReference type="Pfam" id="PF18758">
    <property type="entry name" value="KDZ"/>
    <property type="match status" value="1"/>
</dbReference>
<sequence length="1114" mass="125674">MSRRRKAVLRGDARAASEYVVDTSIADFLAPSLDAPINTFVERPSADGRRVETERVAVDPPSPVKRARREEATATHREEAFHGYEDGLGFEPEGLNGERYDMDLGGFFPRPPSPPPKRAAPYRPADIALHEFRSLSDEYLQELLRLDGCGDASEEKCPACDIATPSIRCKECLGGLLYCKDCCVTRHADNPLHSVEHWNGRFFEPTSLKKLGLRVQLGHARCSRPRPAHQHFLVLDLNGLQEVDVSYCGCEREIHNGPARVQLLRRRWYPATHDAPRTAMTLRMLDFFHLQTLQAKTTMYDFYTTLAKITDATGAMLVNRYREFLRITREYRHLLLLKRGGRGHAPSGVNGTQPGELAIQCPACPRPDVNLPADWESAPPESRFLYMLFLALDACFRLKRRLASTYLRDPGLGTGWAPYRQYLLTVTDQEEMSTCSGLAALDYANTKFSRGYSATGATGVGDLQRGERYANMDWIIAAILRWKHKRLRKLLSYDIICQWWKNLKSRLAQLPPLMRLHIVLELFQFVIPKMHIHAHLRLCQLLFSLNLTPGAGQTDGEGIERPWANIGGVASSTREMGPGSRYDVLDDHWAFWNWCKLVLLGALLRRRLDNAKEQRAVQTEAFEAFSLEQAARVEEWEAVVVEYEQNPNAEGVKNPYELSERKLTEADVRLRLAEQEAADVSRGVPSLHDVSPSVFVFAGLELEDQQRRLRAGTTAQKIDLIALRRTLNRGIQTYTPGALQALSRTQAAAVQALSRTQAAAVAEELPEDAPLMLPSALSVEERKSGCVAGVEEIEQIARDAQCAEALRQLRTQLHVKARFFTYKELHARHQGANTRARALVERNETKIRLHSEKYQIAWDALCKLHGGDTVKVGWKKLRKEDVRTMEDPEELSKKQALQKKRDETRRRRLAQWGEGAEDLGDGDDDGEAVINPAENMRQVSWIWTQAGSLGSDAELEQSLRIEWTKARARSKRWNEEVDLLEEEYRRVLVSFEYEAAQWETRAKGIAVGVVEEGFAQGAIAYALKQASLYRDLRRRVVVSMTEVHQGRGKQRLPRAEPRNEGGDGDGERNGGERDGGERDGGERDGDSDDDEGAGARGDVYSDEEYFLGGEEDVD</sequence>
<dbReference type="InterPro" id="IPR041457">
    <property type="entry name" value="CxC2_KDZ-assoc"/>
</dbReference>
<feature type="region of interest" description="Disordered" evidence="1">
    <location>
        <begin position="44"/>
        <end position="75"/>
    </location>
</feature>
<dbReference type="Pfam" id="PF18803">
    <property type="entry name" value="CxC2"/>
    <property type="match status" value="1"/>
</dbReference>
<feature type="compositionally biased region" description="Acidic residues" evidence="1">
    <location>
        <begin position="915"/>
        <end position="927"/>
    </location>
</feature>
<feature type="compositionally biased region" description="Basic and acidic residues" evidence="1">
    <location>
        <begin position="883"/>
        <end position="905"/>
    </location>
</feature>
<dbReference type="InterPro" id="IPR040521">
    <property type="entry name" value="KDZ"/>
</dbReference>
<name>A0AAW0B0Y4_9AGAR</name>
<evidence type="ECO:0000313" key="4">
    <source>
        <dbReference type="Proteomes" id="UP001362999"/>
    </source>
</evidence>
<dbReference type="CDD" id="cd19757">
    <property type="entry name" value="Bbox1"/>
    <property type="match status" value="1"/>
</dbReference>
<feature type="domain" description="CxC2-like cysteine cluster KDZ transposase-associated" evidence="2">
    <location>
        <begin position="208"/>
        <end position="314"/>
    </location>
</feature>
<gene>
    <name evidence="3" type="ORF">R3P38DRAFT_3320224</name>
</gene>
<feature type="compositionally biased region" description="Acidic residues" evidence="1">
    <location>
        <begin position="1100"/>
        <end position="1114"/>
    </location>
</feature>
<dbReference type="Proteomes" id="UP001362999">
    <property type="component" value="Unassembled WGS sequence"/>
</dbReference>
<feature type="region of interest" description="Disordered" evidence="1">
    <location>
        <begin position="1044"/>
        <end position="1114"/>
    </location>
</feature>
<reference evidence="3 4" key="1">
    <citation type="journal article" date="2024" name="J Genomics">
        <title>Draft genome sequencing and assembly of Favolaschia claudopus CIRM-BRFM 2984 isolated from oak limbs.</title>
        <authorList>
            <person name="Navarro D."/>
            <person name="Drula E."/>
            <person name="Chaduli D."/>
            <person name="Cazenave R."/>
            <person name="Ahrendt S."/>
            <person name="Wang J."/>
            <person name="Lipzen A."/>
            <person name="Daum C."/>
            <person name="Barry K."/>
            <person name="Grigoriev I.V."/>
            <person name="Favel A."/>
            <person name="Rosso M.N."/>
            <person name="Martin F."/>
        </authorList>
    </citation>
    <scope>NUCLEOTIDE SEQUENCE [LARGE SCALE GENOMIC DNA]</scope>
    <source>
        <strain evidence="3 4">CIRM-BRFM 2984</strain>
    </source>
</reference>
<dbReference type="PANTHER" id="PTHR33096:SF1">
    <property type="entry name" value="CXC1-LIKE CYSTEINE CLUSTER ASSOCIATED WITH KDZ TRANSPOSASES DOMAIN-CONTAINING PROTEIN"/>
    <property type="match status" value="1"/>
</dbReference>
<accession>A0AAW0B0Y4</accession>
<feature type="region of interest" description="Disordered" evidence="1">
    <location>
        <begin position="883"/>
        <end position="928"/>
    </location>
</feature>
<evidence type="ECO:0000313" key="3">
    <source>
        <dbReference type="EMBL" id="KAK7018531.1"/>
    </source>
</evidence>
<comment type="caution">
    <text evidence="3">The sequence shown here is derived from an EMBL/GenBank/DDBJ whole genome shotgun (WGS) entry which is preliminary data.</text>
</comment>
<keyword evidence="4" id="KW-1185">Reference proteome</keyword>
<proteinExistence type="predicted"/>
<feature type="compositionally biased region" description="Basic and acidic residues" evidence="1">
    <location>
        <begin position="44"/>
        <end position="57"/>
    </location>
</feature>